<proteinExistence type="predicted"/>
<reference evidence="1" key="1">
    <citation type="submission" date="2020-10" db="EMBL/GenBank/DDBJ databases">
        <authorList>
            <person name="Muller C M."/>
        </authorList>
    </citation>
    <scope>NUCLEOTIDE SEQUENCE</scope>
    <source>
        <strain evidence="1">THUN-12</strain>
    </source>
</reference>
<dbReference type="AlphaFoldDB" id="A0A9W4GDB3"/>
<gene>
    <name evidence="1" type="ORF">BGTH12_LOCUS1028</name>
</gene>
<accession>A0A9W4GDB3</accession>
<sequence length="66" mass="7543">MCVTLLDELILDIFSSSFVEEKDLAVKLKNILFVQSIPKLSTPKNPNPMYEEIIMAFNNTIKQIRG</sequence>
<evidence type="ECO:0000313" key="2">
    <source>
        <dbReference type="Proteomes" id="UP000683417"/>
    </source>
</evidence>
<protein>
    <submittedName>
        <fullName evidence="1">BgTH12-03778</fullName>
    </submittedName>
</protein>
<dbReference type="EMBL" id="CAJHIT010000002">
    <property type="protein sequence ID" value="CAD6499670.1"/>
    <property type="molecule type" value="Genomic_DNA"/>
</dbReference>
<organism evidence="1 2">
    <name type="scientific">Blumeria graminis f. sp. triticale</name>
    <dbReference type="NCBI Taxonomy" id="1689686"/>
    <lineage>
        <taxon>Eukaryota</taxon>
        <taxon>Fungi</taxon>
        <taxon>Dikarya</taxon>
        <taxon>Ascomycota</taxon>
        <taxon>Pezizomycotina</taxon>
        <taxon>Leotiomycetes</taxon>
        <taxon>Erysiphales</taxon>
        <taxon>Erysiphaceae</taxon>
        <taxon>Blumeria</taxon>
    </lineage>
</organism>
<dbReference type="Proteomes" id="UP000683417">
    <property type="component" value="Unassembled WGS sequence"/>
</dbReference>
<comment type="caution">
    <text evidence="1">The sequence shown here is derived from an EMBL/GenBank/DDBJ whole genome shotgun (WGS) entry which is preliminary data.</text>
</comment>
<name>A0A9W4GDB3_BLUGR</name>
<evidence type="ECO:0000313" key="1">
    <source>
        <dbReference type="EMBL" id="CAD6499670.1"/>
    </source>
</evidence>